<dbReference type="STRING" id="313594.PI23P_05957"/>
<dbReference type="Gene3D" id="3.40.50.1820">
    <property type="entry name" value="alpha/beta hydrolase"/>
    <property type="match status" value="1"/>
</dbReference>
<keyword evidence="2" id="KW-1185">Reference proteome</keyword>
<dbReference type="eggNOG" id="COG2382">
    <property type="taxonomic scope" value="Bacteria"/>
</dbReference>
<proteinExistence type="predicted"/>
<dbReference type="HOGENOM" id="CLU_024314_3_1_10"/>
<dbReference type="InterPro" id="IPR029058">
    <property type="entry name" value="AB_hydrolase_fold"/>
</dbReference>
<dbReference type="EMBL" id="AAOG01000001">
    <property type="protein sequence ID" value="EAR14019.1"/>
    <property type="molecule type" value="Genomic_DNA"/>
</dbReference>
<dbReference type="OrthoDB" id="9784036at2"/>
<dbReference type="InterPro" id="IPR050583">
    <property type="entry name" value="Mycobacterial_A85_antigen"/>
</dbReference>
<dbReference type="Pfam" id="PF00756">
    <property type="entry name" value="Esterase"/>
    <property type="match status" value="1"/>
</dbReference>
<gene>
    <name evidence="1" type="ORF">PI23P_05957</name>
</gene>
<protein>
    <submittedName>
        <fullName evidence="1">Enterochelin esterase</fullName>
    </submittedName>
</protein>
<evidence type="ECO:0000313" key="2">
    <source>
        <dbReference type="Proteomes" id="UP000003053"/>
    </source>
</evidence>
<name>A4BYH8_9FLAO</name>
<accession>A4BYH8</accession>
<reference evidence="1 2" key="1">
    <citation type="submission" date="2006-02" db="EMBL/GenBank/DDBJ databases">
        <authorList>
            <person name="Murray A."/>
            <person name="Staley J."/>
            <person name="Ferriera S."/>
            <person name="Johnson J."/>
            <person name="Kravitz S."/>
            <person name="Halpern A."/>
            <person name="Remington K."/>
            <person name="Beeson K."/>
            <person name="Tran B."/>
            <person name="Rogers Y.-H."/>
            <person name="Friedman R."/>
            <person name="Venter J.C."/>
        </authorList>
    </citation>
    <scope>NUCLEOTIDE SEQUENCE [LARGE SCALE GENOMIC DNA]</scope>
    <source>
        <strain evidence="1 2">23-P</strain>
    </source>
</reference>
<organism evidence="1 2">
    <name type="scientific">Polaribacter irgensii 23-P</name>
    <dbReference type="NCBI Taxonomy" id="313594"/>
    <lineage>
        <taxon>Bacteria</taxon>
        <taxon>Pseudomonadati</taxon>
        <taxon>Bacteroidota</taxon>
        <taxon>Flavobacteriia</taxon>
        <taxon>Flavobacteriales</taxon>
        <taxon>Flavobacteriaceae</taxon>
    </lineage>
</organism>
<dbReference type="SUPFAM" id="SSF53474">
    <property type="entry name" value="alpha/beta-Hydrolases"/>
    <property type="match status" value="1"/>
</dbReference>
<dbReference type="AlphaFoldDB" id="A4BYH8"/>
<comment type="caution">
    <text evidence="1">The sequence shown here is derived from an EMBL/GenBank/DDBJ whole genome shotgun (WGS) entry which is preliminary data.</text>
</comment>
<dbReference type="Proteomes" id="UP000003053">
    <property type="component" value="Unassembled WGS sequence"/>
</dbReference>
<sequence length="530" mass="59807">MKNTTLLSFLIPVFFITNITYANSFGKDQELLEGMKLKKILSASEEHIYTVSLENGMSILAQINQMGIDLVIDIRSPNGRLINQLDSPNGENGIEVIDFTATISGKFKLVVRTLNKKAKKGNYVIQVDKILSLENNAKRVAKKELPTETLYALWESSLNDKNAIDNFINKQAEKHIIEPIKGNDSDMLITFFCVPDGDTEYAMQSGGRDFLGLRFRRLGKTKLFFVTQMVANDARFNYGFNFFKLYKAGPNGEIEMRHVVHSYDGLVVMPNAPKQPYIIEKEGVSKGKVSEISLKSTFLNEKRKITVHTPANYNEKLPHNLLIVFDGESYGGRVGRRARIPTPTILDNLTAENKITPTVSILVWNMGKREKDLLSDRFSDFIAKELIPWTRSNYNIHPKSNKVIVAGSSRGGFAASYIALNNSDIIGNVLSQSGSYWIKGTKNENHWTYPKDEGKLIKEFKKSQRLPIKFYMDVGLYDAGASMLGMNRELRDILKIKGYEVDYNEFNGGHSHVNWRGTFSNGLISLIGKK</sequence>
<dbReference type="PANTHER" id="PTHR48098:SF3">
    <property type="entry name" value="IRON(III) ENTEROBACTIN ESTERASE"/>
    <property type="match status" value="1"/>
</dbReference>
<dbReference type="InterPro" id="IPR000801">
    <property type="entry name" value="Esterase-like"/>
</dbReference>
<dbReference type="PANTHER" id="PTHR48098">
    <property type="entry name" value="ENTEROCHELIN ESTERASE-RELATED"/>
    <property type="match status" value="1"/>
</dbReference>
<evidence type="ECO:0000313" key="1">
    <source>
        <dbReference type="EMBL" id="EAR14019.1"/>
    </source>
</evidence>
<dbReference type="RefSeq" id="WP_004569817.1">
    <property type="nucleotide sequence ID" value="NZ_CH724148.1"/>
</dbReference>